<dbReference type="EMBL" id="CP062796">
    <property type="protein sequence ID" value="QUL98765.1"/>
    <property type="molecule type" value="Genomic_DNA"/>
</dbReference>
<dbReference type="Pfam" id="PF03706">
    <property type="entry name" value="LPG_synthase_TM"/>
    <property type="match status" value="1"/>
</dbReference>
<protein>
    <recommendedName>
        <fullName evidence="6">Phosphatidylglycerol lysyltransferase</fullName>
        <ecNumber evidence="6">2.3.2.3</ecNumber>
    </recommendedName>
    <alternativeName>
        <fullName evidence="6">Lysylphosphatidylglycerol synthase</fullName>
    </alternativeName>
</protein>
<dbReference type="GO" id="GO:0050071">
    <property type="term" value="F:phosphatidylglycerol lysyltransferase activity"/>
    <property type="evidence" value="ECO:0007669"/>
    <property type="project" value="UniProtKB-EC"/>
</dbReference>
<dbReference type="EC" id="2.3.2.3" evidence="6"/>
<keyword evidence="6" id="KW-0046">Antibiotic resistance</keyword>
<evidence type="ECO:0000256" key="1">
    <source>
        <dbReference type="ARBA" id="ARBA00004651"/>
    </source>
</evidence>
<feature type="transmembrane region" description="Helical" evidence="6">
    <location>
        <begin position="41"/>
        <end position="59"/>
    </location>
</feature>
<comment type="similarity">
    <text evidence="6">Belongs to the LPG synthase family.</text>
</comment>
<feature type="transmembrane region" description="Helical" evidence="6">
    <location>
        <begin position="266"/>
        <end position="285"/>
    </location>
</feature>
<proteinExistence type="inferred from homology"/>
<keyword evidence="5 6" id="KW-0472">Membrane</keyword>
<dbReference type="KEGG" id="fcz:IMF26_01405"/>
<dbReference type="AlphaFoldDB" id="A0AAT9LC92"/>
<feature type="transmembrane region" description="Helical" evidence="6">
    <location>
        <begin position="232"/>
        <end position="254"/>
    </location>
</feature>
<comment type="function">
    <text evidence="6">Catalyzes the transfer of a lysyl group from L-lysyl-tRNA(Lys) to membrane-bound phosphatidylglycerol (PG), which produces lysylphosphatidylglycerol (LPG), a major component of the bacterial membrane with a positive net charge. LPG synthesis contributes to bacterial virulence as it is involved in the resistance mechanism against cationic antimicrobial peptides (CAMP) produces by the host's immune system (defensins, cathelicidins) and by the competing microorganisms.</text>
</comment>
<sequence>MNNFRKILFGALVSLLLSGSCLLLVFHYTRTENVFADVLAVSFRTLALSLVLVVASWLVDAWRLRVLASAMGRKIRFWDAFKITVMGSFMAGVTPFDTGGEPLKVYYLHREGLSIGESTAVVALSAFLHATSRLLLWVFVPVLMLLTGLKWQLNPVVGRTLSVGVIVYLFFLGLLVTVTIWPEFAEIVATFICRQRVFRRLIPQTAVDKVLEKVRISARDFRDGVRRVKARGAYAFLASVLSLAYWLLVVSVPVFLLRGLGSDLPYLQVFSVTMTVYLVMAYVPTPGASGGAEAGSALFFSSLLPARVLGVFVFLWRVVTYYVTLAVGGSVVALETISWSLGKIRSEKS</sequence>
<comment type="catalytic activity">
    <reaction evidence="6">
        <text>L-lysyl-tRNA(Lys) + a 1,2-diacyl-sn-glycero-3-phospho-(1'-sn-glycerol) = a 1,2-diacyl-sn-glycero-3-phospho-1'-(3'-O-L-lysyl)-sn-glycerol + tRNA(Lys)</text>
        <dbReference type="Rhea" id="RHEA:10668"/>
        <dbReference type="Rhea" id="RHEA-COMP:9696"/>
        <dbReference type="Rhea" id="RHEA-COMP:9697"/>
        <dbReference type="ChEBI" id="CHEBI:64716"/>
        <dbReference type="ChEBI" id="CHEBI:75792"/>
        <dbReference type="ChEBI" id="CHEBI:78442"/>
        <dbReference type="ChEBI" id="CHEBI:78529"/>
        <dbReference type="EC" id="2.3.2.3"/>
    </reaction>
</comment>
<feature type="transmembrane region" description="Helical" evidence="6">
    <location>
        <begin position="322"/>
        <end position="342"/>
    </location>
</feature>
<evidence type="ECO:0000256" key="5">
    <source>
        <dbReference type="ARBA" id="ARBA00023136"/>
    </source>
</evidence>
<keyword evidence="4 6" id="KW-1133">Transmembrane helix</keyword>
<organism evidence="7">
    <name type="scientific">Candidatus Fermentithermobacillus carboniphilus</name>
    <dbReference type="NCBI Taxonomy" id="3085328"/>
    <lineage>
        <taxon>Bacteria</taxon>
        <taxon>Bacillati</taxon>
        <taxon>Bacillota</taxon>
        <taxon>Candidatus Fermentithermobacillia</taxon>
        <taxon>Candidatus Fermentithermobacillales</taxon>
        <taxon>Candidatus Fermentithermobacillaceae</taxon>
        <taxon>Candidatus Fermentithermobacillus</taxon>
    </lineage>
</organism>
<dbReference type="PANTHER" id="PTHR37693:SF1">
    <property type="entry name" value="INTEGRAL MEMBRANE PROTEIN"/>
    <property type="match status" value="1"/>
</dbReference>
<reference evidence="7" key="1">
    <citation type="submission" date="2020-10" db="EMBL/GenBank/DDBJ databases">
        <authorList>
            <person name="Kadnikov V."/>
            <person name="Beletsky A.V."/>
            <person name="Mardanov A.V."/>
            <person name="Karnachuk O.V."/>
            <person name="Ravin N.V."/>
        </authorList>
    </citation>
    <scope>NUCLEOTIDE SEQUENCE</scope>
    <source>
        <strain evidence="7">Bu02</strain>
    </source>
</reference>
<accession>A0AAT9LC92</accession>
<evidence type="ECO:0000256" key="6">
    <source>
        <dbReference type="RuleBase" id="RU363042"/>
    </source>
</evidence>
<comment type="subcellular location">
    <subcellularLocation>
        <location evidence="1 6">Cell membrane</location>
        <topology evidence="1 6">Multi-pass membrane protein</topology>
    </subcellularLocation>
</comment>
<keyword evidence="6" id="KW-0808">Transferase</keyword>
<keyword evidence="6" id="KW-0443">Lipid metabolism</keyword>
<dbReference type="GO" id="GO:0006629">
    <property type="term" value="P:lipid metabolic process"/>
    <property type="evidence" value="ECO:0007669"/>
    <property type="project" value="UniProtKB-KW"/>
</dbReference>
<keyword evidence="2" id="KW-1003">Cell membrane</keyword>
<evidence type="ECO:0000313" key="7">
    <source>
        <dbReference type="EMBL" id="QUL98765.1"/>
    </source>
</evidence>
<evidence type="ECO:0000256" key="3">
    <source>
        <dbReference type="ARBA" id="ARBA00022692"/>
    </source>
</evidence>
<dbReference type="NCBIfam" id="TIGR00374">
    <property type="entry name" value="flippase-like domain"/>
    <property type="match status" value="1"/>
</dbReference>
<evidence type="ECO:0000256" key="2">
    <source>
        <dbReference type="ARBA" id="ARBA00022475"/>
    </source>
</evidence>
<dbReference type="PANTHER" id="PTHR37693">
    <property type="entry name" value="PHOSPHATIDYLGLYCEROL LYSYLTRANSFERASE"/>
    <property type="match status" value="1"/>
</dbReference>
<name>A0AAT9LC92_9FIRM</name>
<dbReference type="InterPro" id="IPR022791">
    <property type="entry name" value="L-PG_synthase/AglD"/>
</dbReference>
<feature type="transmembrane region" description="Helical" evidence="6">
    <location>
        <begin position="165"/>
        <end position="192"/>
    </location>
</feature>
<dbReference type="GO" id="GO:0005886">
    <property type="term" value="C:plasma membrane"/>
    <property type="evidence" value="ECO:0007669"/>
    <property type="project" value="UniProtKB-SubCell"/>
</dbReference>
<reference evidence="7" key="2">
    <citation type="journal article" date="2023" name="Biology">
        <title>Prokaryotic Life Associated with Coal-Fire Gas Vents Revealed by Metagenomics.</title>
        <authorList>
            <person name="Kadnikov V.V."/>
            <person name="Mardanov A.V."/>
            <person name="Beletsky A.V."/>
            <person name="Karnachuk O.V."/>
            <person name="Ravin N.V."/>
        </authorList>
    </citation>
    <scope>NUCLEOTIDE SEQUENCE</scope>
    <source>
        <strain evidence="7">Bu02</strain>
    </source>
</reference>
<keyword evidence="3 6" id="KW-0812">Transmembrane</keyword>
<feature type="transmembrane region" description="Helical" evidence="6">
    <location>
        <begin position="134"/>
        <end position="153"/>
    </location>
</feature>
<dbReference type="PROSITE" id="PS51257">
    <property type="entry name" value="PROKAR_LIPOPROTEIN"/>
    <property type="match status" value="1"/>
</dbReference>
<feature type="transmembrane region" description="Helical" evidence="6">
    <location>
        <begin position="297"/>
        <end position="316"/>
    </location>
</feature>
<gene>
    <name evidence="6" type="primary">mprF</name>
    <name evidence="7" type="ORF">IMF26_01405</name>
</gene>
<evidence type="ECO:0000256" key="4">
    <source>
        <dbReference type="ARBA" id="ARBA00022989"/>
    </source>
</evidence>
<dbReference type="GO" id="GO:0046677">
    <property type="term" value="P:response to antibiotic"/>
    <property type="evidence" value="ECO:0007669"/>
    <property type="project" value="UniProtKB-KW"/>
</dbReference>